<keyword evidence="3" id="KW-1185">Reference proteome</keyword>
<dbReference type="InterPro" id="IPR013783">
    <property type="entry name" value="Ig-like_fold"/>
</dbReference>
<dbReference type="EMBL" id="JBHTEY010000004">
    <property type="protein sequence ID" value="MFC7615640.1"/>
    <property type="molecule type" value="Genomic_DNA"/>
</dbReference>
<proteinExistence type="predicted"/>
<evidence type="ECO:0000313" key="3">
    <source>
        <dbReference type="Proteomes" id="UP001596512"/>
    </source>
</evidence>
<evidence type="ECO:0000259" key="1">
    <source>
        <dbReference type="Pfam" id="PF22888"/>
    </source>
</evidence>
<sequence length="222" mass="23839">MATTEYRIGTGAWQPYTAPFTVPGEGTHTIEYRATDRGGRTSTPGTLTVKVDATAPTAGVFGLYDGMSYGHAVEQEVRWTTLDNASGVASATATLDGAPLSSGTVVAMRTLALGDHRLALKVTDRAGNVRDQVVTFKVVTSIPDLQALVDYYDAENLIDPRTSDQLDELLDKSRRALRSGDTTRAIRHLEEFRTQASRKVTDPAARTLLVNDATAVIAALRG</sequence>
<dbReference type="InterPro" id="IPR058094">
    <property type="entry name" value="Ig-like_OmpL47-like"/>
</dbReference>
<evidence type="ECO:0000313" key="2">
    <source>
        <dbReference type="EMBL" id="MFC7615640.1"/>
    </source>
</evidence>
<protein>
    <submittedName>
        <fullName evidence="2">OmpL47-type beta-barrel domain-containing protein</fullName>
    </submittedName>
</protein>
<gene>
    <name evidence="2" type="ORF">ACFQV2_21180</name>
</gene>
<dbReference type="Pfam" id="PF22888">
    <property type="entry name" value="FIMAH"/>
    <property type="match status" value="1"/>
</dbReference>
<organism evidence="2 3">
    <name type="scientific">Actinokineospora soli</name>
    <dbReference type="NCBI Taxonomy" id="1048753"/>
    <lineage>
        <taxon>Bacteria</taxon>
        <taxon>Bacillati</taxon>
        <taxon>Actinomycetota</taxon>
        <taxon>Actinomycetes</taxon>
        <taxon>Pseudonocardiales</taxon>
        <taxon>Pseudonocardiaceae</taxon>
        <taxon>Actinokineospora</taxon>
    </lineage>
</organism>
<dbReference type="Gene3D" id="2.60.40.10">
    <property type="entry name" value="Immunoglobulins"/>
    <property type="match status" value="1"/>
</dbReference>
<accession>A0ABW2TRM2</accession>
<reference evidence="3" key="1">
    <citation type="journal article" date="2019" name="Int. J. Syst. Evol. Microbiol.">
        <title>The Global Catalogue of Microorganisms (GCM) 10K type strain sequencing project: providing services to taxonomists for standard genome sequencing and annotation.</title>
        <authorList>
            <consortium name="The Broad Institute Genomics Platform"/>
            <consortium name="The Broad Institute Genome Sequencing Center for Infectious Disease"/>
            <person name="Wu L."/>
            <person name="Ma J."/>
        </authorList>
    </citation>
    <scope>NUCLEOTIDE SEQUENCE [LARGE SCALE GENOMIC DNA]</scope>
    <source>
        <strain evidence="3">JCM 17695</strain>
    </source>
</reference>
<dbReference type="InterPro" id="IPR054470">
    <property type="entry name" value="FIMAH_dom"/>
</dbReference>
<feature type="domain" description="FIMAH" evidence="1">
    <location>
        <begin position="143"/>
        <end position="218"/>
    </location>
</feature>
<dbReference type="NCBIfam" id="NF047446">
    <property type="entry name" value="barrel_OmpL47"/>
    <property type="match status" value="1"/>
</dbReference>
<comment type="caution">
    <text evidence="2">The sequence shown here is derived from an EMBL/GenBank/DDBJ whole genome shotgun (WGS) entry which is preliminary data.</text>
</comment>
<dbReference type="Proteomes" id="UP001596512">
    <property type="component" value="Unassembled WGS sequence"/>
</dbReference>
<name>A0ABW2TRM2_9PSEU</name>